<protein>
    <submittedName>
        <fullName evidence="2">RNA-2</fullName>
    </submittedName>
</protein>
<feature type="transmembrane region" description="Helical" evidence="1">
    <location>
        <begin position="581"/>
        <end position="599"/>
    </location>
</feature>
<organism evidence="2">
    <name type="scientific">Emaravirus fici</name>
    <dbReference type="NCBI Taxonomy" id="1980427"/>
    <lineage>
        <taxon>Viruses</taxon>
        <taxon>Riboviria</taxon>
        <taxon>Orthornavirae</taxon>
        <taxon>Negarnaviricota</taxon>
        <taxon>Polyploviricotina</taxon>
        <taxon>Bunyaviricetes</taxon>
        <taxon>Elliovirales</taxon>
        <taxon>Fimoviridae</taxon>
        <taxon>Emaravirus</taxon>
    </lineage>
</organism>
<feature type="transmembrane region" description="Helical" evidence="1">
    <location>
        <begin position="104"/>
        <end position="130"/>
    </location>
</feature>
<sequence length="641" mass="73022">MMSIINSVIALLIVAILCNTVKNAVYIDEEPCECQPSISKLGKGFIVCFKGCDVKPVNSKLYNTTCSHMKEITITMCKGNRYVTSLPTATIHEEYTITSIIHKIWKVVITITVWLIFIVLKVPILCLLSVGNQVFNSFMKSKLKECETCKTKYSVSHVDCPTPSFKLRTDYNLFFYIFLTLLIFVTLAKADDNEFNSYHHGNQTEVQTLDKEHYKQDFDVQGYLHTVTVLNSHLEIQTINVSEVLIPTKHILTHEHFSCDGSEGCQKECQARTGSMPMYYLKKAYDGFSCLFTSATLCGLCKSEMKTIGYKVTTTKVSPYIDIEVVHGNKTEMIKIRDFSKFIHEPYYVKPIEPVWVESVDMFVTGTDVYVGQICNMPSYGCFGPNYKKDNKTFVISAPKVKDPMTHDRELILEHCVDPGNSDINSLQKTQSTYHDGVIIRPYEFGMLSIGFPIMGKLIGDFCEKPAEVKEILVNGCFDCQSGLEAKISYKLTERCGKIICYFGKVKYEYFVDHDYNDISIHTCYDKKNIIIKCNDFSNTFVLDHSKDTNYYGTSNEVHGSADIEFNILKHLPNLLFNPKVVATTLLIIAMAIYMAYCISKQLYKHYVKVRMDRTIRYHKKTDTIIDESANEFIVVTGSAQ</sequence>
<name>A0A3S4AKI4_9VIRU</name>
<keyword evidence="1" id="KW-1133">Transmembrane helix</keyword>
<keyword evidence="1" id="KW-0472">Membrane</keyword>
<reference evidence="2" key="1">
    <citation type="submission" date="2018-01" db="EMBL/GenBank/DDBJ databases">
        <authorList>
            <person name="Elbeaino T."/>
        </authorList>
    </citation>
    <scope>NUCLEOTIDE SEQUENCE</scope>
    <source>
        <strain evidence="2">Cic</strain>
    </source>
</reference>
<dbReference type="EMBL" id="LT978306">
    <property type="protein sequence ID" value="SPA64974.1"/>
    <property type="molecule type" value="Genomic_RNA"/>
</dbReference>
<keyword evidence="1" id="KW-0812">Transmembrane</keyword>
<gene>
    <name evidence="2" type="primary">RNA-dependent RNA polymerase</name>
</gene>
<accession>A0A3S4AKI4</accession>
<evidence type="ECO:0000313" key="2">
    <source>
        <dbReference type="EMBL" id="SPA64974.1"/>
    </source>
</evidence>
<proteinExistence type="predicted"/>
<feature type="transmembrane region" description="Helical" evidence="1">
    <location>
        <begin position="173"/>
        <end position="190"/>
    </location>
</feature>
<evidence type="ECO:0000256" key="1">
    <source>
        <dbReference type="SAM" id="Phobius"/>
    </source>
</evidence>